<accession>A0A8H5GGK7</accession>
<dbReference type="PANTHER" id="PTHR11360:SF177">
    <property type="entry name" value="RIBOFLAVIN TRANSPORTER MCH5"/>
    <property type="match status" value="1"/>
</dbReference>
<proteinExistence type="inferred from homology"/>
<dbReference type="Proteomes" id="UP000559256">
    <property type="component" value="Unassembled WGS sequence"/>
</dbReference>
<dbReference type="Gene3D" id="1.20.1250.20">
    <property type="entry name" value="MFS general substrate transporter like domains"/>
    <property type="match status" value="2"/>
</dbReference>
<dbReference type="InterPro" id="IPR036259">
    <property type="entry name" value="MFS_trans_sf"/>
</dbReference>
<sequence length="442" mass="47987">MPDMGSSPRVSESDGLSKDNVRLAEKAAENEEVDPASYAPPDGGVGAWLVILGTTLVSFATFGFVNGYGGFSDFYNTDYLSNYSPTVISMVGALQVFILYIFAGFAGAVFDALGPKYLIPTSGVIVTLSLFMLSITKPQRIYQQFLTQAVLFSLGATFAFFPCIALIPHWFRAKMAYAVGFLTAGASVGGIVFPIMMSRVTPIIGFGWTIRIFAFMVLFCYIVGTLTIKARRPTKPFPPLSRLFDFTAFKDPCYVFLALGGWFSVFSIFNPFFYVGLSGTVANPGSSINGTYLSILCATSIIGRVGPSIIADRIGRFNIMCISTLLCAVLIMAVWYTSFHESNLIAFAALYGFISGPFFSLMPSCVATISPIDRVGARIGGTYAFMAPATLIGTPLGGLFIRTRTEENFSHLILFSGIMAFIGTALMFVSRFIRDKRIFAIV</sequence>
<dbReference type="SUPFAM" id="SSF103473">
    <property type="entry name" value="MFS general substrate transporter"/>
    <property type="match status" value="1"/>
</dbReference>
<keyword evidence="4" id="KW-0472">Membrane</keyword>
<feature type="transmembrane region" description="Helical" evidence="4">
    <location>
        <begin position="45"/>
        <end position="67"/>
    </location>
</feature>
<reference evidence="6 7" key="1">
    <citation type="journal article" date="2020" name="ISME J.">
        <title>Uncovering the hidden diversity of litter-decomposition mechanisms in mushroom-forming fungi.</title>
        <authorList>
            <person name="Floudas D."/>
            <person name="Bentzer J."/>
            <person name="Ahren D."/>
            <person name="Johansson T."/>
            <person name="Persson P."/>
            <person name="Tunlid A."/>
        </authorList>
    </citation>
    <scope>NUCLEOTIDE SEQUENCE [LARGE SCALE GENOMIC DNA]</scope>
    <source>
        <strain evidence="6 7">CBS 291.85</strain>
    </source>
</reference>
<feature type="transmembrane region" description="Helical" evidence="4">
    <location>
        <begin position="203"/>
        <end position="228"/>
    </location>
</feature>
<dbReference type="EMBL" id="JAACJM010000032">
    <property type="protein sequence ID" value="KAF5364618.1"/>
    <property type="molecule type" value="Genomic_DNA"/>
</dbReference>
<evidence type="ECO:0000256" key="2">
    <source>
        <dbReference type="ARBA" id="ARBA00006727"/>
    </source>
</evidence>
<evidence type="ECO:0000259" key="5">
    <source>
        <dbReference type="PROSITE" id="PS50850"/>
    </source>
</evidence>
<dbReference type="InterPro" id="IPR011701">
    <property type="entry name" value="MFS"/>
</dbReference>
<feature type="transmembrane region" description="Helical" evidence="4">
    <location>
        <begin position="317"/>
        <end position="338"/>
    </location>
</feature>
<keyword evidence="7" id="KW-1185">Reference proteome</keyword>
<feature type="domain" description="Major facilitator superfamily (MFS) profile" evidence="5">
    <location>
        <begin position="200"/>
        <end position="442"/>
    </location>
</feature>
<dbReference type="PROSITE" id="PS50850">
    <property type="entry name" value="MFS"/>
    <property type="match status" value="1"/>
</dbReference>
<dbReference type="AlphaFoldDB" id="A0A8H5GGK7"/>
<dbReference type="GO" id="GO:0016020">
    <property type="term" value="C:membrane"/>
    <property type="evidence" value="ECO:0007669"/>
    <property type="project" value="UniProtKB-SubCell"/>
</dbReference>
<protein>
    <recommendedName>
        <fullName evidence="5">Major facilitator superfamily (MFS) profile domain-containing protein</fullName>
    </recommendedName>
</protein>
<dbReference type="GO" id="GO:0022857">
    <property type="term" value="F:transmembrane transporter activity"/>
    <property type="evidence" value="ECO:0007669"/>
    <property type="project" value="InterPro"/>
</dbReference>
<evidence type="ECO:0000313" key="7">
    <source>
        <dbReference type="Proteomes" id="UP000559256"/>
    </source>
</evidence>
<dbReference type="Pfam" id="PF07690">
    <property type="entry name" value="MFS_1"/>
    <property type="match status" value="1"/>
</dbReference>
<feature type="transmembrane region" description="Helical" evidence="4">
    <location>
        <begin position="381"/>
        <end position="401"/>
    </location>
</feature>
<feature type="transmembrane region" description="Helical" evidence="4">
    <location>
        <begin position="413"/>
        <end position="433"/>
    </location>
</feature>
<feature type="transmembrane region" description="Helical" evidence="4">
    <location>
        <begin position="176"/>
        <end position="197"/>
    </location>
</feature>
<evidence type="ECO:0000256" key="1">
    <source>
        <dbReference type="ARBA" id="ARBA00004141"/>
    </source>
</evidence>
<feature type="transmembrane region" description="Helical" evidence="4">
    <location>
        <begin position="344"/>
        <end position="369"/>
    </location>
</feature>
<gene>
    <name evidence="6" type="ORF">D9758_005638</name>
</gene>
<feature type="transmembrane region" description="Helical" evidence="4">
    <location>
        <begin position="253"/>
        <end position="274"/>
    </location>
</feature>
<comment type="subcellular location">
    <subcellularLocation>
        <location evidence="1">Membrane</location>
        <topology evidence="1">Multi-pass membrane protein</topology>
    </subcellularLocation>
</comment>
<feature type="transmembrane region" description="Helical" evidence="4">
    <location>
        <begin position="117"/>
        <end position="135"/>
    </location>
</feature>
<feature type="region of interest" description="Disordered" evidence="3">
    <location>
        <begin position="1"/>
        <end position="25"/>
    </location>
</feature>
<comment type="caution">
    <text evidence="6">The sequence shown here is derived from an EMBL/GenBank/DDBJ whole genome shotgun (WGS) entry which is preliminary data.</text>
</comment>
<evidence type="ECO:0000256" key="4">
    <source>
        <dbReference type="SAM" id="Phobius"/>
    </source>
</evidence>
<comment type="similarity">
    <text evidence="2">Belongs to the major facilitator superfamily. Monocarboxylate porter (TC 2.A.1.13) family.</text>
</comment>
<feature type="transmembrane region" description="Helical" evidence="4">
    <location>
        <begin position="286"/>
        <end position="305"/>
    </location>
</feature>
<organism evidence="6 7">
    <name type="scientific">Tetrapyrgos nigripes</name>
    <dbReference type="NCBI Taxonomy" id="182062"/>
    <lineage>
        <taxon>Eukaryota</taxon>
        <taxon>Fungi</taxon>
        <taxon>Dikarya</taxon>
        <taxon>Basidiomycota</taxon>
        <taxon>Agaricomycotina</taxon>
        <taxon>Agaricomycetes</taxon>
        <taxon>Agaricomycetidae</taxon>
        <taxon>Agaricales</taxon>
        <taxon>Marasmiineae</taxon>
        <taxon>Marasmiaceae</taxon>
        <taxon>Tetrapyrgos</taxon>
    </lineage>
</organism>
<dbReference type="InterPro" id="IPR020846">
    <property type="entry name" value="MFS_dom"/>
</dbReference>
<feature type="transmembrane region" description="Helical" evidence="4">
    <location>
        <begin position="87"/>
        <end position="110"/>
    </location>
</feature>
<evidence type="ECO:0000313" key="6">
    <source>
        <dbReference type="EMBL" id="KAF5364618.1"/>
    </source>
</evidence>
<dbReference type="OrthoDB" id="6509908at2759"/>
<keyword evidence="4" id="KW-0812">Transmembrane</keyword>
<dbReference type="PANTHER" id="PTHR11360">
    <property type="entry name" value="MONOCARBOXYLATE TRANSPORTER"/>
    <property type="match status" value="1"/>
</dbReference>
<evidence type="ECO:0000256" key="3">
    <source>
        <dbReference type="SAM" id="MobiDB-lite"/>
    </source>
</evidence>
<feature type="compositionally biased region" description="Basic and acidic residues" evidence="3">
    <location>
        <begin position="11"/>
        <end position="25"/>
    </location>
</feature>
<feature type="transmembrane region" description="Helical" evidence="4">
    <location>
        <begin position="141"/>
        <end position="164"/>
    </location>
</feature>
<name>A0A8H5GGK7_9AGAR</name>
<keyword evidence="4" id="KW-1133">Transmembrane helix</keyword>
<dbReference type="InterPro" id="IPR050327">
    <property type="entry name" value="Proton-linked_MCT"/>
</dbReference>